<name>A0A2P6NU14_9EUKA</name>
<reference evidence="6 7" key="1">
    <citation type="journal article" date="2018" name="Genome Biol. Evol.">
        <title>Multiple Roots of Fruiting Body Formation in Amoebozoa.</title>
        <authorList>
            <person name="Hillmann F."/>
            <person name="Forbes G."/>
            <person name="Novohradska S."/>
            <person name="Ferling I."/>
            <person name="Riege K."/>
            <person name="Groth M."/>
            <person name="Westermann M."/>
            <person name="Marz M."/>
            <person name="Spaller T."/>
            <person name="Winckler T."/>
            <person name="Schaap P."/>
            <person name="Glockner G."/>
        </authorList>
    </citation>
    <scope>NUCLEOTIDE SEQUENCE [LARGE SCALE GENOMIC DNA]</scope>
    <source>
        <strain evidence="6 7">Jena</strain>
    </source>
</reference>
<dbReference type="Proteomes" id="UP000241769">
    <property type="component" value="Unassembled WGS sequence"/>
</dbReference>
<comment type="similarity">
    <text evidence="2">Belongs to the KIF-binding protein family.</text>
</comment>
<dbReference type="InterPro" id="IPR022083">
    <property type="entry name" value="KBP"/>
</dbReference>
<dbReference type="FunCoup" id="A0A2P6NU14">
    <property type="interactions" value="157"/>
</dbReference>
<evidence type="ECO:0000256" key="3">
    <source>
        <dbReference type="ARBA" id="ARBA00016840"/>
    </source>
</evidence>
<proteinExistence type="inferred from homology"/>
<evidence type="ECO:0000256" key="1">
    <source>
        <dbReference type="ARBA" id="ARBA00004245"/>
    </source>
</evidence>
<dbReference type="Pfam" id="PF12309">
    <property type="entry name" value="KBP_C"/>
    <property type="match status" value="1"/>
</dbReference>
<comment type="caution">
    <text evidence="6">The sequence shown here is derived from an EMBL/GenBank/DDBJ whole genome shotgun (WGS) entry which is preliminary data.</text>
</comment>
<evidence type="ECO:0000256" key="5">
    <source>
        <dbReference type="ARBA" id="ARBA00023212"/>
    </source>
</evidence>
<gene>
    <name evidence="6" type="ORF">PROFUN_00637</name>
</gene>
<dbReference type="OrthoDB" id="409897at2759"/>
<dbReference type="GO" id="GO:0005856">
    <property type="term" value="C:cytoskeleton"/>
    <property type="evidence" value="ECO:0007669"/>
    <property type="project" value="UniProtKB-SubCell"/>
</dbReference>
<comment type="subcellular location">
    <subcellularLocation>
        <location evidence="1">Cytoplasm</location>
        <location evidence="1">Cytoskeleton</location>
    </subcellularLocation>
</comment>
<evidence type="ECO:0000313" key="6">
    <source>
        <dbReference type="EMBL" id="PRP87426.1"/>
    </source>
</evidence>
<evidence type="ECO:0000313" key="7">
    <source>
        <dbReference type="Proteomes" id="UP000241769"/>
    </source>
</evidence>
<evidence type="ECO:0000256" key="4">
    <source>
        <dbReference type="ARBA" id="ARBA00022490"/>
    </source>
</evidence>
<dbReference type="EMBL" id="MDYQ01000020">
    <property type="protein sequence ID" value="PRP87426.1"/>
    <property type="molecule type" value="Genomic_DNA"/>
</dbReference>
<dbReference type="PANTHER" id="PTHR46321:SF1">
    <property type="entry name" value="KIF-BINDING PROTEIN"/>
    <property type="match status" value="1"/>
</dbReference>
<keyword evidence="7" id="KW-1185">Reference proteome</keyword>
<dbReference type="AlphaFoldDB" id="A0A2P6NU14"/>
<keyword evidence="4" id="KW-0963">Cytoplasm</keyword>
<keyword evidence="5" id="KW-0206">Cytoskeleton</keyword>
<organism evidence="6 7">
    <name type="scientific">Planoprotostelium fungivorum</name>
    <dbReference type="NCBI Taxonomy" id="1890364"/>
    <lineage>
        <taxon>Eukaryota</taxon>
        <taxon>Amoebozoa</taxon>
        <taxon>Evosea</taxon>
        <taxon>Variosea</taxon>
        <taxon>Cavosteliida</taxon>
        <taxon>Cavosteliaceae</taxon>
        <taxon>Planoprotostelium</taxon>
    </lineage>
</organism>
<protein>
    <recommendedName>
        <fullName evidence="3">KIF-binding protein</fullName>
    </recommendedName>
</protein>
<dbReference type="PANTHER" id="PTHR46321">
    <property type="entry name" value="KIF1-BINDING PROTEIN"/>
    <property type="match status" value="1"/>
</dbReference>
<evidence type="ECO:0000256" key="2">
    <source>
        <dbReference type="ARBA" id="ARBA00010305"/>
    </source>
</evidence>
<dbReference type="InParanoid" id="A0A2P6NU14"/>
<sequence length="478" mass="55538">MSEAAANRGDSLPEDWKLFDPDRYEGEIDDWQRAKAWLESCQAQNEDEVFLMQCKLMGVYNELSTSLLRDGMSYKAEQAIACLDNQAKMELLYTTTLFCAAQAFKLQEQVQPAAELCTITLERQLLHKHFEPQEWSISALQLSVLYNNPDDWVRAAQCLYASEVMLAKVKKEDLTEDSVPNLQIGWGKFHMVRLSHAAQLRKRGIERIPPQFEVMFKGLSIDDKKLDDTKEPVLSKAIEEIKSLDRAREEFLQGQSRLIGAKQYYTLEEHVSEHYQLTQDHCSMYSDLLVFEKDIGHKCKLLKRQADLFEPLITSLVHINWKRYVQQMDIQCGEIYLEMCDLKREGFVDGESPKQIERRKKINRLCVYAITKSSDKFKHFLKTCEENGKEPEKVDESIEHPFVLSHMYLARLKVIVGDPSVRVKYLSASQKYYQWIVDYIKKNPQSEAKFKREGEMSAEMVTLLPAKIRGIQDGTFRE</sequence>
<accession>A0A2P6NU14</accession>